<sequence>MPDHWVVWYRTVDHGHEIVYRGTVMECLAYMAGVDDEARRHGVVLERDGAEIRHSDGNGATQSWVVAPEQNAGDSPV</sequence>
<evidence type="ECO:0000313" key="2">
    <source>
        <dbReference type="EMBL" id="MBB5918607.1"/>
    </source>
</evidence>
<feature type="region of interest" description="Disordered" evidence="1">
    <location>
        <begin position="50"/>
        <end position="77"/>
    </location>
</feature>
<comment type="caution">
    <text evidence="2">The sequence shown here is derived from an EMBL/GenBank/DDBJ whole genome shotgun (WGS) entry which is preliminary data.</text>
</comment>
<organism evidence="2 3">
    <name type="scientific">Nocardia transvalensis</name>
    <dbReference type="NCBI Taxonomy" id="37333"/>
    <lineage>
        <taxon>Bacteria</taxon>
        <taxon>Bacillati</taxon>
        <taxon>Actinomycetota</taxon>
        <taxon>Actinomycetes</taxon>
        <taxon>Mycobacteriales</taxon>
        <taxon>Nocardiaceae</taxon>
        <taxon>Nocardia</taxon>
    </lineage>
</organism>
<evidence type="ECO:0000256" key="1">
    <source>
        <dbReference type="SAM" id="MobiDB-lite"/>
    </source>
</evidence>
<proteinExistence type="predicted"/>
<dbReference type="AlphaFoldDB" id="A0A7W9PLZ2"/>
<accession>A0A7W9PLZ2</accession>
<gene>
    <name evidence="2" type="ORF">BJY24_007519</name>
</gene>
<protein>
    <submittedName>
        <fullName evidence="2">Uncharacterized protein</fullName>
    </submittedName>
</protein>
<dbReference type="Proteomes" id="UP000540412">
    <property type="component" value="Unassembled WGS sequence"/>
</dbReference>
<keyword evidence="3" id="KW-1185">Reference proteome</keyword>
<dbReference type="EMBL" id="JACHIT010000002">
    <property type="protein sequence ID" value="MBB5918607.1"/>
    <property type="molecule type" value="Genomic_DNA"/>
</dbReference>
<evidence type="ECO:0000313" key="3">
    <source>
        <dbReference type="Proteomes" id="UP000540412"/>
    </source>
</evidence>
<dbReference type="RefSeq" id="WP_040747151.1">
    <property type="nucleotide sequence ID" value="NZ_JACHIT010000002.1"/>
</dbReference>
<name>A0A7W9PLZ2_9NOCA</name>
<reference evidence="2 3" key="1">
    <citation type="submission" date="2020-08" db="EMBL/GenBank/DDBJ databases">
        <title>Sequencing the genomes of 1000 actinobacteria strains.</title>
        <authorList>
            <person name="Klenk H.-P."/>
        </authorList>
    </citation>
    <scope>NUCLEOTIDE SEQUENCE [LARGE SCALE GENOMIC DNA]</scope>
    <source>
        <strain evidence="2 3">DSM 43582</strain>
    </source>
</reference>